<accession>A0A5B3GBC3</accession>
<proteinExistence type="predicted"/>
<keyword evidence="1" id="KW-0597">Phosphoprotein</keyword>
<evidence type="ECO:0000313" key="11">
    <source>
        <dbReference type="Proteomes" id="UP000323567"/>
    </source>
</evidence>
<feature type="domain" description="Response regulatory" evidence="9">
    <location>
        <begin position="1123"/>
        <end position="1238"/>
    </location>
</feature>
<dbReference type="InterPro" id="IPR005467">
    <property type="entry name" value="His_kinase_dom"/>
</dbReference>
<dbReference type="SMART" id="SM00342">
    <property type="entry name" value="HTH_ARAC"/>
    <property type="match status" value="1"/>
</dbReference>
<dbReference type="PROSITE" id="PS00041">
    <property type="entry name" value="HTH_ARAC_FAMILY_1"/>
    <property type="match status" value="1"/>
</dbReference>
<evidence type="ECO:0000256" key="2">
    <source>
        <dbReference type="ARBA" id="ARBA00023015"/>
    </source>
</evidence>
<keyword evidence="6" id="KW-0472">Membrane</keyword>
<dbReference type="InterPro" id="IPR009057">
    <property type="entry name" value="Homeodomain-like_sf"/>
</dbReference>
<dbReference type="SUPFAM" id="SSF52172">
    <property type="entry name" value="CheY-like"/>
    <property type="match status" value="1"/>
</dbReference>
<dbReference type="EMBL" id="VVXK01000006">
    <property type="protein sequence ID" value="KAA2370760.1"/>
    <property type="molecule type" value="Genomic_DNA"/>
</dbReference>
<dbReference type="GO" id="GO:0043565">
    <property type="term" value="F:sequence-specific DNA binding"/>
    <property type="evidence" value="ECO:0007669"/>
    <property type="project" value="InterPro"/>
</dbReference>
<evidence type="ECO:0000256" key="1">
    <source>
        <dbReference type="ARBA" id="ARBA00022553"/>
    </source>
</evidence>
<dbReference type="CDD" id="cd02795">
    <property type="entry name" value="CBM6-CBM35-CBM36_like"/>
    <property type="match status" value="1"/>
</dbReference>
<feature type="transmembrane region" description="Helical" evidence="6">
    <location>
        <begin position="6"/>
        <end position="25"/>
    </location>
</feature>
<evidence type="ECO:0000256" key="5">
    <source>
        <dbReference type="PROSITE-ProRule" id="PRU00169"/>
    </source>
</evidence>
<dbReference type="InterPro" id="IPR001789">
    <property type="entry name" value="Sig_transdc_resp-reg_receiver"/>
</dbReference>
<dbReference type="Pfam" id="PF12833">
    <property type="entry name" value="HTH_18"/>
    <property type="match status" value="1"/>
</dbReference>
<comment type="caution">
    <text evidence="5">Lacks conserved residue(s) required for the propagation of feature annotation.</text>
</comment>
<comment type="caution">
    <text evidence="10">The sequence shown here is derived from an EMBL/GenBank/DDBJ whole genome shotgun (WGS) entry which is preliminary data.</text>
</comment>
<dbReference type="GO" id="GO:0000155">
    <property type="term" value="F:phosphorelay sensor kinase activity"/>
    <property type="evidence" value="ECO:0007669"/>
    <property type="project" value="TreeGrafter"/>
</dbReference>
<keyword evidence="4" id="KW-0804">Transcription</keyword>
<dbReference type="InterPro" id="IPR015943">
    <property type="entry name" value="WD40/YVTN_repeat-like_dom_sf"/>
</dbReference>
<dbReference type="PROSITE" id="PS01124">
    <property type="entry name" value="HTH_ARAC_FAMILY_2"/>
    <property type="match status" value="1"/>
</dbReference>
<dbReference type="SUPFAM" id="SSF55874">
    <property type="entry name" value="ATPase domain of HSP90 chaperone/DNA topoisomerase II/histidine kinase"/>
    <property type="match status" value="1"/>
</dbReference>
<dbReference type="Pfam" id="PF02518">
    <property type="entry name" value="HATPase_c"/>
    <property type="match status" value="1"/>
</dbReference>
<feature type="domain" description="Histidine kinase" evidence="8">
    <location>
        <begin position="846"/>
        <end position="1084"/>
    </location>
</feature>
<dbReference type="Gene3D" id="2.130.10.10">
    <property type="entry name" value="YVTN repeat-like/Quinoprotein amine dehydrogenase"/>
    <property type="match status" value="3"/>
</dbReference>
<dbReference type="PROSITE" id="PS50110">
    <property type="entry name" value="RESPONSE_REGULATORY"/>
    <property type="match status" value="1"/>
</dbReference>
<feature type="domain" description="HTH araC/xylS-type" evidence="7">
    <location>
        <begin position="1272"/>
        <end position="1371"/>
    </location>
</feature>
<evidence type="ECO:0000313" key="10">
    <source>
        <dbReference type="EMBL" id="KAA2370760.1"/>
    </source>
</evidence>
<sequence length="1390" mass="155563">MGYFVLKSGFFVYIYIDIPVCFYLIRPAMYFRCVFLLLAVAVVRSAFPQNIRRITHRDGLSNSSILSLAQDADGYIWAGSCDGLNLWDGNSARHFRLSGNLIQEIVATDDGYLWVRTNYGVDRFDTRDRRIEMLAGFQRVYKFAARSRDEAFFLHGNKLYGYVASQGAFEPVDVRGEELNGVLRMCLDGDGVLWLVRSEDIRCAQVVYDAGGRASVGEWERMPLPDGVVFTRYDGDRTIFFTDRNGMLFRFDTGQRRAFPIFDLREELGRRGALSSVISDKDDYVLAFGMSGVLRLRSTDPIEGRYELQEIDVNCGVFALLKDCNQDIVWIGTDGSGLLRQAVGEVAIRSVTYETLPYLLTKPIKALHVDPEGDLWIGTKNDGILRIRDFYSRRTFTRENTDSYTAADSPLGKNSVYTFAGSRRNVLWIGGDGGVCYYSYRHRRIFELPRSGALRRIHGLYEDRDGVLWAASVGYGVWRIELSGSADAPVAANVEPVELGLKARSRNFFFSVCEESDSTLWFCNHGIGVVHYDRRTREGRTVGFDTRRGLAVNDVTAGVCRSDGSSWFGTGCGLVRYDPAGGGAESDYSNDQLRCGVIHGLLVDSLDNIWVGTNAGIVRYDPATNRSVVYGASYGLDVVEFSDGAYFYDRERGKLLFGGINGFVVISDSGDSEAASYMPPIRFREVRANGESYDVGTLMRRGRMVLRHHQNAFSLSIAALDYVNGSNYSYFYNIEGLDGDWHDNYHSNTLAFAAFPTGRYTLGVRYRNNTTGEWSPVSRLPIRVLAPPYASTWAWIGYLAATLGVVIGVSGYLIRRRRLRARLRQSLYEQRQRELVYESCIWSFSNLTNELSIPVTLINGPCQQIMGCKSADAFVRRQAELIRHNAQKINDLIYMLNEFQSTDPVDGSDDIEMLDVSRTAGGIAQTFADYAGENRIAYRTAVGSGVLFPSVRNILMMIFNILLSNAFRRTEPGGEVSVSVGICSVPRPDGAASGAGEETSGAAERLRIEVSNRGVELDAGQIELIFDRYKLLNHLGALSRQGVSLKEDLELAICYNLVTKLQGEFRVESRDGLTTFTLSLPRLEITRAARSAAQPDIAPGQRFSQPVPVPEASVMTFGDMLPTMLVINEDRDMADFIAGLFSGGYNVRIVSDLKCPQEKLAEAQPQIIICGTVSLNAAMIGLIRSIRETKQLMQVPIILLTAVSRTDVKVEGLELGVDICLKIPFDITHLQSVVDQLLRRYESLKSYGRSVYSAFDLTQGRLLHKDDKAFLERMLDIINRNILDPGFSTQFIARELGMSLCNFYRRLGTITGQTPAGIIREYRLNLAEQLLVTTRLSIDEIIYKSGFANRSTFFRGFIARFGATPKVYRERKIEEALREKNARAEESDRA</sequence>
<keyword evidence="3" id="KW-0238">DNA-binding</keyword>
<organism evidence="10 11">
    <name type="scientific">Alistipes shahii</name>
    <dbReference type="NCBI Taxonomy" id="328814"/>
    <lineage>
        <taxon>Bacteria</taxon>
        <taxon>Pseudomonadati</taxon>
        <taxon>Bacteroidota</taxon>
        <taxon>Bacteroidia</taxon>
        <taxon>Bacteroidales</taxon>
        <taxon>Rikenellaceae</taxon>
        <taxon>Alistipes</taxon>
    </lineage>
</organism>
<dbReference type="Pfam" id="PF07495">
    <property type="entry name" value="Y_Y_Y"/>
    <property type="match status" value="1"/>
</dbReference>
<feature type="transmembrane region" description="Helical" evidence="6">
    <location>
        <begin position="793"/>
        <end position="814"/>
    </location>
</feature>
<keyword evidence="6" id="KW-1133">Transmembrane helix</keyword>
<dbReference type="InterPro" id="IPR011123">
    <property type="entry name" value="Y_Y_Y"/>
</dbReference>
<keyword evidence="2" id="KW-0805">Transcription regulation</keyword>
<dbReference type="SMART" id="SM00387">
    <property type="entry name" value="HATPase_c"/>
    <property type="match status" value="1"/>
</dbReference>
<reference evidence="10 11" key="1">
    <citation type="journal article" date="2019" name="Nat. Med.">
        <title>A library of human gut bacterial isolates paired with longitudinal multiomics data enables mechanistic microbiome research.</title>
        <authorList>
            <person name="Poyet M."/>
            <person name="Groussin M."/>
            <person name="Gibbons S.M."/>
            <person name="Avila-Pacheco J."/>
            <person name="Jiang X."/>
            <person name="Kearney S.M."/>
            <person name="Perrotta A.R."/>
            <person name="Berdy B."/>
            <person name="Zhao S."/>
            <person name="Lieberman T.D."/>
            <person name="Swanson P.K."/>
            <person name="Smith M."/>
            <person name="Roesemann S."/>
            <person name="Alexander J.E."/>
            <person name="Rich S.A."/>
            <person name="Livny J."/>
            <person name="Vlamakis H."/>
            <person name="Clish C."/>
            <person name="Bullock K."/>
            <person name="Deik A."/>
            <person name="Scott J."/>
            <person name="Pierce K.A."/>
            <person name="Xavier R.J."/>
            <person name="Alm E.J."/>
        </authorList>
    </citation>
    <scope>NUCLEOTIDE SEQUENCE [LARGE SCALE GENOMIC DNA]</scope>
    <source>
        <strain evidence="10 11">BIOML-A2</strain>
    </source>
</reference>
<dbReference type="Gene3D" id="1.10.10.60">
    <property type="entry name" value="Homeodomain-like"/>
    <property type="match status" value="1"/>
</dbReference>
<dbReference type="InterPro" id="IPR011110">
    <property type="entry name" value="Reg_prop"/>
</dbReference>
<name>A0A5B3GBC3_9BACT</name>
<evidence type="ECO:0000256" key="3">
    <source>
        <dbReference type="ARBA" id="ARBA00023125"/>
    </source>
</evidence>
<dbReference type="InterPro" id="IPR018062">
    <property type="entry name" value="HTH_AraC-typ_CS"/>
</dbReference>
<dbReference type="InterPro" id="IPR011006">
    <property type="entry name" value="CheY-like_superfamily"/>
</dbReference>
<keyword evidence="6" id="KW-0812">Transmembrane</keyword>
<evidence type="ECO:0000259" key="8">
    <source>
        <dbReference type="PROSITE" id="PS50109"/>
    </source>
</evidence>
<dbReference type="SUPFAM" id="SSF63829">
    <property type="entry name" value="Calcium-dependent phosphotriesterase"/>
    <property type="match status" value="2"/>
</dbReference>
<dbReference type="Gene3D" id="3.40.50.2300">
    <property type="match status" value="1"/>
</dbReference>
<dbReference type="Pfam" id="PF07494">
    <property type="entry name" value="Reg_prop"/>
    <property type="match status" value="1"/>
</dbReference>
<evidence type="ECO:0000256" key="6">
    <source>
        <dbReference type="SAM" id="Phobius"/>
    </source>
</evidence>
<dbReference type="InterPro" id="IPR003594">
    <property type="entry name" value="HATPase_dom"/>
</dbReference>
<dbReference type="SUPFAM" id="SSF46689">
    <property type="entry name" value="Homeodomain-like"/>
    <property type="match status" value="1"/>
</dbReference>
<dbReference type="Gene3D" id="3.30.565.10">
    <property type="entry name" value="Histidine kinase-like ATPase, C-terminal domain"/>
    <property type="match status" value="1"/>
</dbReference>
<dbReference type="InterPro" id="IPR018060">
    <property type="entry name" value="HTH_AraC"/>
</dbReference>
<dbReference type="PANTHER" id="PTHR43547:SF2">
    <property type="entry name" value="HYBRID SIGNAL TRANSDUCTION HISTIDINE KINASE C"/>
    <property type="match status" value="1"/>
</dbReference>
<evidence type="ECO:0000259" key="9">
    <source>
        <dbReference type="PROSITE" id="PS50110"/>
    </source>
</evidence>
<evidence type="ECO:0000256" key="4">
    <source>
        <dbReference type="ARBA" id="ARBA00023163"/>
    </source>
</evidence>
<dbReference type="PANTHER" id="PTHR43547">
    <property type="entry name" value="TWO-COMPONENT HISTIDINE KINASE"/>
    <property type="match status" value="1"/>
</dbReference>
<evidence type="ECO:0000259" key="7">
    <source>
        <dbReference type="PROSITE" id="PS01124"/>
    </source>
</evidence>
<dbReference type="Gene3D" id="2.60.40.10">
    <property type="entry name" value="Immunoglobulins"/>
    <property type="match status" value="1"/>
</dbReference>
<dbReference type="GO" id="GO:0003700">
    <property type="term" value="F:DNA-binding transcription factor activity"/>
    <property type="evidence" value="ECO:0007669"/>
    <property type="project" value="InterPro"/>
</dbReference>
<dbReference type="InterPro" id="IPR036890">
    <property type="entry name" value="HATPase_C_sf"/>
</dbReference>
<dbReference type="Proteomes" id="UP000323567">
    <property type="component" value="Unassembled WGS sequence"/>
</dbReference>
<dbReference type="InterPro" id="IPR013783">
    <property type="entry name" value="Ig-like_fold"/>
</dbReference>
<gene>
    <name evidence="10" type="ORF">F2Y13_05920</name>
</gene>
<dbReference type="PROSITE" id="PS50109">
    <property type="entry name" value="HIS_KIN"/>
    <property type="match status" value="1"/>
</dbReference>
<protein>
    <submittedName>
        <fullName evidence="10">Helix-turn-helix domain-containing protein</fullName>
    </submittedName>
</protein>